<comment type="similarity">
    <text evidence="2">Belongs to the membrane fusion protein (MFP) (TC 8.A.1) family.</text>
</comment>
<protein>
    <submittedName>
        <fullName evidence="9">Secretion protein HlyD</fullName>
    </submittedName>
</protein>
<dbReference type="RefSeq" id="WP_012409661.1">
    <property type="nucleotide sequence ID" value="NC_010628.1"/>
</dbReference>
<proteinExistence type="inferred from homology"/>
<evidence type="ECO:0000256" key="6">
    <source>
        <dbReference type="SAM" id="MobiDB-lite"/>
    </source>
</evidence>
<evidence type="ECO:0000256" key="4">
    <source>
        <dbReference type="ARBA" id="ARBA00022989"/>
    </source>
</evidence>
<dbReference type="HOGENOM" id="CLU_028453_1_0_3"/>
<accession>B2IYU9</accession>
<keyword evidence="10" id="KW-1185">Reference proteome</keyword>
<dbReference type="GO" id="GO:0016020">
    <property type="term" value="C:membrane"/>
    <property type="evidence" value="ECO:0007669"/>
    <property type="project" value="UniProtKB-SubCell"/>
</dbReference>
<dbReference type="Proteomes" id="UP000001191">
    <property type="component" value="Chromosome"/>
</dbReference>
<reference evidence="10" key="1">
    <citation type="submission" date="2008-04" db="EMBL/GenBank/DDBJ databases">
        <title>Complete sequence of chromosome of Nostoc punctiforme ATCC 29133.</title>
        <authorList>
            <consortium name="US DOE Joint Genome Institute"/>
            <person name="Copeland A."/>
            <person name="Lucas S."/>
            <person name="Lapidus A."/>
            <person name="Glavina del Rio T."/>
            <person name="Dalin E."/>
            <person name="Tice H."/>
            <person name="Pitluck S."/>
            <person name="Chain P."/>
            <person name="Malfatti S."/>
            <person name="Shin M."/>
            <person name="Vergez L."/>
            <person name="Schmutz J."/>
            <person name="Larimer F."/>
            <person name="Land M."/>
            <person name="Hauser L."/>
            <person name="Kyrpides N."/>
            <person name="Kim E."/>
            <person name="Meeks J.C."/>
            <person name="Elhai J."/>
            <person name="Campbell E.L."/>
            <person name="Thiel T."/>
            <person name="Longmire J."/>
            <person name="Potts M."/>
            <person name="Atlas R."/>
        </authorList>
    </citation>
    <scope>NUCLEOTIDE SEQUENCE [LARGE SCALE GENOMIC DNA]</scope>
    <source>
        <strain evidence="10">ATCC 29133 / PCC 73102</strain>
    </source>
</reference>
<sequence>MSVSHKEKEKNKLFRQESLERLSSPERLDQLMRVVDPKSWIPLATLGSLSIVALVWSIFGRIPITVDGVGVLVYPSTVVPLQSRFSGQLVALKIKQGDVVKKGDILATLDQVDLREQLQLVRGKFKQLQMQNHEVKLLQIKRRDGEIKTIQEQRETLDQRLQMMQNLTPLLKDKGLISIQVERQNQTQRLQTLQGLIPTYKMRLKNRQMLFEEGAIPDDTLLQSRQEYLDNMASIEEVKSQLKQLDVKEAEALQQYLSNLNEIKNIKAQLQSLKSQKTSSDQQNLESSTSRKKEIQDVQRDITRLEQQINTNSQIVSQHSGRILEVTINPGQVIQEGTRIANINTENRPEKLVGVTYFPVGDGKKIQSGMKIQITPQTVKRERFGGIVGTVTDVSPFPITTEAAANVVGNPQIIAGLVSEKQPVVIQVSANLEPDSQTFSHYKWSSSQGPNMTISAGTTTSVRVKVEERAPITFIFPILRSVSGIY</sequence>
<dbReference type="eggNOG" id="COG0845">
    <property type="taxonomic scope" value="Bacteria"/>
</dbReference>
<feature type="domain" description="Multidrug resistance protein MdtA-like barrel-sandwich hybrid" evidence="8">
    <location>
        <begin position="79"/>
        <end position="343"/>
    </location>
</feature>
<evidence type="ECO:0000256" key="5">
    <source>
        <dbReference type="ARBA" id="ARBA00023136"/>
    </source>
</evidence>
<dbReference type="SMR" id="B2IYU9"/>
<name>B2IYU9_NOSP7</name>
<keyword evidence="3 7" id="KW-0812">Transmembrane</keyword>
<keyword evidence="4 7" id="KW-1133">Transmembrane helix</keyword>
<dbReference type="AlphaFoldDB" id="B2IYU9"/>
<organism evidence="9 10">
    <name type="scientific">Nostoc punctiforme (strain ATCC 29133 / PCC 73102)</name>
    <dbReference type="NCBI Taxonomy" id="63737"/>
    <lineage>
        <taxon>Bacteria</taxon>
        <taxon>Bacillati</taxon>
        <taxon>Cyanobacteriota</taxon>
        <taxon>Cyanophyceae</taxon>
        <taxon>Nostocales</taxon>
        <taxon>Nostocaceae</taxon>
        <taxon>Nostoc</taxon>
    </lineage>
</organism>
<comment type="subcellular location">
    <subcellularLocation>
        <location evidence="1">Membrane</location>
        <topology evidence="1">Single-pass membrane protein</topology>
    </subcellularLocation>
</comment>
<dbReference type="EMBL" id="CP001037">
    <property type="protein sequence ID" value="ACC81682.1"/>
    <property type="molecule type" value="Genomic_DNA"/>
</dbReference>
<dbReference type="InterPro" id="IPR022275">
    <property type="entry name" value="NHPM_bacteriocin_SS_HylD"/>
</dbReference>
<dbReference type="InterPro" id="IPR050739">
    <property type="entry name" value="MFP"/>
</dbReference>
<keyword evidence="5 7" id="KW-0472">Membrane</keyword>
<dbReference type="KEGG" id="npu:Npun_F3230"/>
<dbReference type="PANTHER" id="PTHR30386">
    <property type="entry name" value="MEMBRANE FUSION SUBUNIT OF EMRAB-TOLC MULTIDRUG EFFLUX PUMP"/>
    <property type="match status" value="1"/>
</dbReference>
<feature type="transmembrane region" description="Helical" evidence="7">
    <location>
        <begin position="40"/>
        <end position="59"/>
    </location>
</feature>
<gene>
    <name evidence="9" type="ordered locus">Npun_F3230</name>
</gene>
<dbReference type="STRING" id="63737.Npun_F3230"/>
<evidence type="ECO:0000256" key="3">
    <source>
        <dbReference type="ARBA" id="ARBA00022692"/>
    </source>
</evidence>
<dbReference type="PRINTS" id="PR01490">
    <property type="entry name" value="RTXTOXIND"/>
</dbReference>
<feature type="region of interest" description="Disordered" evidence="6">
    <location>
        <begin position="273"/>
        <end position="297"/>
    </location>
</feature>
<dbReference type="NCBIfam" id="TIGR03794">
    <property type="entry name" value="NHLM_micro_HlyD"/>
    <property type="match status" value="1"/>
</dbReference>
<dbReference type="InterPro" id="IPR058625">
    <property type="entry name" value="MdtA-like_BSH"/>
</dbReference>
<reference evidence="9 10" key="2">
    <citation type="journal article" date="2013" name="Plant Physiol.">
        <title>A Nostoc punctiforme Sugar Transporter Necessary to Establish a Cyanobacterium-Plant Symbiosis.</title>
        <authorList>
            <person name="Ekman M."/>
            <person name="Picossi S."/>
            <person name="Campbell E.L."/>
            <person name="Meeks J.C."/>
            <person name="Flores E."/>
        </authorList>
    </citation>
    <scope>NUCLEOTIDE SEQUENCE [LARGE SCALE GENOMIC DNA]</scope>
    <source>
        <strain evidence="10">ATCC 29133 / PCC 73102</strain>
    </source>
</reference>
<dbReference type="Pfam" id="PF25917">
    <property type="entry name" value="BSH_RND"/>
    <property type="match status" value="1"/>
</dbReference>
<evidence type="ECO:0000313" key="9">
    <source>
        <dbReference type="EMBL" id="ACC81682.1"/>
    </source>
</evidence>
<evidence type="ECO:0000256" key="1">
    <source>
        <dbReference type="ARBA" id="ARBA00004167"/>
    </source>
</evidence>
<feature type="compositionally biased region" description="Low complexity" evidence="6">
    <location>
        <begin position="273"/>
        <end position="283"/>
    </location>
</feature>
<evidence type="ECO:0000256" key="2">
    <source>
        <dbReference type="ARBA" id="ARBA00009477"/>
    </source>
</evidence>
<dbReference type="PhylomeDB" id="B2IYU9"/>
<dbReference type="PANTHER" id="PTHR30386:SF26">
    <property type="entry name" value="TRANSPORT PROTEIN COMB"/>
    <property type="match status" value="1"/>
</dbReference>
<dbReference type="Gene3D" id="2.40.50.100">
    <property type="match status" value="1"/>
</dbReference>
<dbReference type="EnsemblBacteria" id="ACC81682">
    <property type="protein sequence ID" value="ACC81682"/>
    <property type="gene ID" value="Npun_F3230"/>
</dbReference>
<evidence type="ECO:0000256" key="7">
    <source>
        <dbReference type="SAM" id="Phobius"/>
    </source>
</evidence>
<evidence type="ECO:0000313" key="10">
    <source>
        <dbReference type="Proteomes" id="UP000001191"/>
    </source>
</evidence>
<evidence type="ECO:0000259" key="8">
    <source>
        <dbReference type="Pfam" id="PF25917"/>
    </source>
</evidence>
<dbReference type="OrthoDB" id="8439633at2"/>